<feature type="region of interest" description="Disordered" evidence="1">
    <location>
        <begin position="240"/>
        <end position="280"/>
    </location>
</feature>
<accession>A0A8H3GXH0</accession>
<evidence type="ECO:0000313" key="2">
    <source>
        <dbReference type="EMBL" id="CAE6478503.1"/>
    </source>
</evidence>
<dbReference type="AlphaFoldDB" id="A0A8H3GXH0"/>
<dbReference type="EMBL" id="CAJMXA010002262">
    <property type="protein sequence ID" value="CAE6478503.1"/>
    <property type="molecule type" value="Genomic_DNA"/>
</dbReference>
<evidence type="ECO:0000256" key="1">
    <source>
        <dbReference type="SAM" id="MobiDB-lite"/>
    </source>
</evidence>
<protein>
    <submittedName>
        <fullName evidence="2">Uncharacterized protein</fullName>
    </submittedName>
</protein>
<evidence type="ECO:0000313" key="3">
    <source>
        <dbReference type="Proteomes" id="UP000663853"/>
    </source>
</evidence>
<proteinExistence type="predicted"/>
<comment type="caution">
    <text evidence="2">The sequence shown here is derived from an EMBL/GenBank/DDBJ whole genome shotgun (WGS) entry which is preliminary data.</text>
</comment>
<reference evidence="2" key="1">
    <citation type="submission" date="2021-01" db="EMBL/GenBank/DDBJ databases">
        <authorList>
            <person name="Kaushik A."/>
        </authorList>
    </citation>
    <scope>NUCLEOTIDE SEQUENCE</scope>
    <source>
        <strain evidence="2">AG6-10EEA</strain>
    </source>
</reference>
<sequence length="280" mass="30733">MVSSRKYVDLIFKASGKYGNWDPPHTVEVGDWGKIDRNTGNFDREGNIFKDPECSVLLSNIPDAHLVKTGDPEDVLRITAGVESDIKNDLYASVGTTGELGVRVQGAWEFTPRNRAAVLTMTDAYSNYLEVGMIFPKLRALKKLEGKAVVTEALHCPAYALLLTEKGKGGKASLALHTRVSEAGAAADTGASVGWKYTSESGVWRTACGYRRELEGQDAVFTPLYRLKKVARGWRTRYRGAPGSGSTLEEPVSEDYPPPWEELDEDGDEIIEDSPISPDF</sequence>
<organism evidence="2 3">
    <name type="scientific">Rhizoctonia solani</name>
    <dbReference type="NCBI Taxonomy" id="456999"/>
    <lineage>
        <taxon>Eukaryota</taxon>
        <taxon>Fungi</taxon>
        <taxon>Dikarya</taxon>
        <taxon>Basidiomycota</taxon>
        <taxon>Agaricomycotina</taxon>
        <taxon>Agaricomycetes</taxon>
        <taxon>Cantharellales</taxon>
        <taxon>Ceratobasidiaceae</taxon>
        <taxon>Rhizoctonia</taxon>
    </lineage>
</organism>
<gene>
    <name evidence="2" type="ORF">RDB_LOCUS84849</name>
</gene>
<name>A0A8H3GXH0_9AGAM</name>
<feature type="compositionally biased region" description="Acidic residues" evidence="1">
    <location>
        <begin position="261"/>
        <end position="272"/>
    </location>
</feature>
<dbReference type="Proteomes" id="UP000663853">
    <property type="component" value="Unassembled WGS sequence"/>
</dbReference>